<evidence type="ECO:0000313" key="2">
    <source>
        <dbReference type="EMBL" id="SDU68943.1"/>
    </source>
</evidence>
<evidence type="ECO:0000313" key="3">
    <source>
        <dbReference type="Proteomes" id="UP000182977"/>
    </source>
</evidence>
<name>A0A1H2KJY4_9ACTN</name>
<keyword evidence="3" id="KW-1185">Reference proteome</keyword>
<organism evidence="2 3">
    <name type="scientific">Jiangella alkaliphila</name>
    <dbReference type="NCBI Taxonomy" id="419479"/>
    <lineage>
        <taxon>Bacteria</taxon>
        <taxon>Bacillati</taxon>
        <taxon>Actinomycetota</taxon>
        <taxon>Actinomycetes</taxon>
        <taxon>Jiangellales</taxon>
        <taxon>Jiangellaceae</taxon>
        <taxon>Jiangella</taxon>
    </lineage>
</organism>
<dbReference type="Pfam" id="PF04954">
    <property type="entry name" value="SIP"/>
    <property type="match status" value="1"/>
</dbReference>
<dbReference type="Gene3D" id="2.40.30.10">
    <property type="entry name" value="Translation factors"/>
    <property type="match status" value="1"/>
</dbReference>
<dbReference type="PANTHER" id="PTHR30157">
    <property type="entry name" value="FERRIC REDUCTASE, NADPH-DEPENDENT"/>
    <property type="match status" value="1"/>
</dbReference>
<dbReference type="InterPro" id="IPR039261">
    <property type="entry name" value="FNR_nucleotide-bd"/>
</dbReference>
<dbReference type="STRING" id="419479.SAMN04488563_3919"/>
<dbReference type="Gene3D" id="3.40.50.80">
    <property type="entry name" value="Nucleotide-binding domain of ferredoxin-NADP reductase (FNR) module"/>
    <property type="match status" value="1"/>
</dbReference>
<feature type="domain" description="FAD-binding FR-type" evidence="1">
    <location>
        <begin position="8"/>
        <end position="136"/>
    </location>
</feature>
<dbReference type="InterPro" id="IPR017927">
    <property type="entry name" value="FAD-bd_FR_type"/>
</dbReference>
<dbReference type="InterPro" id="IPR007037">
    <property type="entry name" value="SIP_rossman_dom"/>
</dbReference>
<proteinExistence type="predicted"/>
<dbReference type="EMBL" id="LT629791">
    <property type="protein sequence ID" value="SDU68943.1"/>
    <property type="molecule type" value="Genomic_DNA"/>
</dbReference>
<dbReference type="Pfam" id="PF08021">
    <property type="entry name" value="FAD_binding_9"/>
    <property type="match status" value="1"/>
</dbReference>
<dbReference type="OrthoDB" id="9814826at2"/>
<dbReference type="AlphaFoldDB" id="A0A1H2KJY4"/>
<protein>
    <submittedName>
        <fullName evidence="2">NADPH-dependent ferric siderophore reductase, contains FAD-binding and SIP domains</fullName>
    </submittedName>
</protein>
<reference evidence="3" key="1">
    <citation type="submission" date="2016-10" db="EMBL/GenBank/DDBJ databases">
        <authorList>
            <person name="Varghese N."/>
            <person name="Submissions S."/>
        </authorList>
    </citation>
    <scope>NUCLEOTIDE SEQUENCE [LARGE SCALE GENOMIC DNA]</scope>
    <source>
        <strain evidence="3">DSM 45079</strain>
    </source>
</reference>
<gene>
    <name evidence="2" type="ORF">SAMN04488563_3919</name>
</gene>
<dbReference type="PROSITE" id="PS51384">
    <property type="entry name" value="FAD_FR"/>
    <property type="match status" value="1"/>
</dbReference>
<dbReference type="Proteomes" id="UP000182977">
    <property type="component" value="Chromosome I"/>
</dbReference>
<evidence type="ECO:0000259" key="1">
    <source>
        <dbReference type="PROSITE" id="PS51384"/>
    </source>
</evidence>
<dbReference type="PANTHER" id="PTHR30157:SF0">
    <property type="entry name" value="NADPH-DEPENDENT FERRIC-CHELATE REDUCTASE"/>
    <property type="match status" value="1"/>
</dbReference>
<dbReference type="InterPro" id="IPR039374">
    <property type="entry name" value="SIP_fam"/>
</dbReference>
<dbReference type="InterPro" id="IPR013113">
    <property type="entry name" value="SIP_FAD-bd"/>
</dbReference>
<dbReference type="GO" id="GO:0016491">
    <property type="term" value="F:oxidoreductase activity"/>
    <property type="evidence" value="ECO:0007669"/>
    <property type="project" value="InterPro"/>
</dbReference>
<accession>A0A1H2KJY4</accession>
<dbReference type="CDD" id="cd06193">
    <property type="entry name" value="siderophore_interacting"/>
    <property type="match status" value="1"/>
</dbReference>
<sequence length="279" mass="30125">MTTPAPRRRIGAQTVLTVEDGWWLSPRLRRIVAGGPGYASIVGNDFTDAYTKLYFAHPESGLTPPYDLAELRLTLPPERLPSMRTYTVRRLDPTAGQVTIDFVVHGDEGIAGPWAATAEKGDLLAMSGIGGGYAPDPAADWHLLAGDDAAIPAISRALEAMPPDARGVALIEVDGDDDHLPLTAPPGVGVEWLHRDGAHPGTTTLLADALRDVAWRDGHVQVFAHGERGAMKSLRPYLTTERGLDRSQLSLSAYWAHGRAEDTFQAEKREPVGQIFDPA</sequence>
<dbReference type="RefSeq" id="WP_046771019.1">
    <property type="nucleotide sequence ID" value="NZ_LBMC01000038.1"/>
</dbReference>